<feature type="signal peptide" evidence="3">
    <location>
        <begin position="1"/>
        <end position="16"/>
    </location>
</feature>
<sequence length="330" mass="34840">MKTILMISALVCAVAGRPQLLTTNFAAAPYAFASAPLVTYEHNIIPDTELAPAVSFAPVVLQPAAVPVDIASQYHTQDEFGQFTFGHASLGQAHQQTRDFTGAVRGSYTYVDPEGEQVVAHYIADAGGFRVSSNALPVAPTFDGVAPVAPVADLQAPVFDLEAPVFDLEAPVFDLEQVLDTEEVAAAAAEHFRLVEEHKALVAVAALAEAETRAAETETPVVEEPVIVEEPEIIVEAPESVTEALEAAPEPVTEALEAVVVEEVPVEEVEEVVPVEVEPVEPAPLDAEGNVIDTDEVSAVAAEHFRLIEEHKAAVAAALAAATAEDSEEE</sequence>
<reference evidence="4 5" key="1">
    <citation type="submission" date="2024-05" db="EMBL/GenBank/DDBJ databases">
        <authorList>
            <person name="Wallberg A."/>
        </authorList>
    </citation>
    <scope>NUCLEOTIDE SEQUENCE [LARGE SCALE GENOMIC DNA]</scope>
</reference>
<keyword evidence="1 2" id="KW-0193">Cuticle</keyword>
<protein>
    <recommendedName>
        <fullName evidence="6">Cuticle protein</fullName>
    </recommendedName>
</protein>
<dbReference type="Proteomes" id="UP001497623">
    <property type="component" value="Unassembled WGS sequence"/>
</dbReference>
<gene>
    <name evidence="4" type="ORF">MNOR_LOCUS687</name>
</gene>
<dbReference type="InterPro" id="IPR000618">
    <property type="entry name" value="Insect_cuticle"/>
</dbReference>
<organism evidence="4 5">
    <name type="scientific">Meganyctiphanes norvegica</name>
    <name type="common">Northern krill</name>
    <name type="synonym">Thysanopoda norvegica</name>
    <dbReference type="NCBI Taxonomy" id="48144"/>
    <lineage>
        <taxon>Eukaryota</taxon>
        <taxon>Metazoa</taxon>
        <taxon>Ecdysozoa</taxon>
        <taxon>Arthropoda</taxon>
        <taxon>Crustacea</taxon>
        <taxon>Multicrustacea</taxon>
        <taxon>Malacostraca</taxon>
        <taxon>Eumalacostraca</taxon>
        <taxon>Eucarida</taxon>
        <taxon>Euphausiacea</taxon>
        <taxon>Euphausiidae</taxon>
        <taxon>Meganyctiphanes</taxon>
    </lineage>
</organism>
<keyword evidence="3" id="KW-0732">Signal</keyword>
<dbReference type="InterPro" id="IPR031311">
    <property type="entry name" value="CHIT_BIND_RR_consensus"/>
</dbReference>
<comment type="caution">
    <text evidence="4">The sequence shown here is derived from an EMBL/GenBank/DDBJ whole genome shotgun (WGS) entry which is preliminary data.</text>
</comment>
<dbReference type="PROSITE" id="PS00233">
    <property type="entry name" value="CHIT_BIND_RR_1"/>
    <property type="match status" value="1"/>
</dbReference>
<evidence type="ECO:0000313" key="4">
    <source>
        <dbReference type="EMBL" id="CAL4059565.1"/>
    </source>
</evidence>
<keyword evidence="5" id="KW-1185">Reference proteome</keyword>
<proteinExistence type="predicted"/>
<dbReference type="AlphaFoldDB" id="A0AAV2PHW1"/>
<evidence type="ECO:0000256" key="1">
    <source>
        <dbReference type="ARBA" id="ARBA00022460"/>
    </source>
</evidence>
<dbReference type="PROSITE" id="PS51155">
    <property type="entry name" value="CHIT_BIND_RR_2"/>
    <property type="match status" value="1"/>
</dbReference>
<feature type="chain" id="PRO_5043943171" description="Cuticle protein" evidence="3">
    <location>
        <begin position="17"/>
        <end position="330"/>
    </location>
</feature>
<dbReference type="PANTHER" id="PTHR10380">
    <property type="entry name" value="CUTICLE PROTEIN"/>
    <property type="match status" value="1"/>
</dbReference>
<dbReference type="Pfam" id="PF00379">
    <property type="entry name" value="Chitin_bind_4"/>
    <property type="match status" value="1"/>
</dbReference>
<dbReference type="EMBL" id="CAXKWB010000160">
    <property type="protein sequence ID" value="CAL4059565.1"/>
    <property type="molecule type" value="Genomic_DNA"/>
</dbReference>
<evidence type="ECO:0000256" key="3">
    <source>
        <dbReference type="SAM" id="SignalP"/>
    </source>
</evidence>
<dbReference type="InterPro" id="IPR050468">
    <property type="entry name" value="Cuticle_Struct_Prot"/>
</dbReference>
<dbReference type="PANTHER" id="PTHR10380:SF196">
    <property type="entry name" value="CUTICULAR PROTEIN 72EA"/>
    <property type="match status" value="1"/>
</dbReference>
<accession>A0AAV2PHW1</accession>
<evidence type="ECO:0000256" key="2">
    <source>
        <dbReference type="PROSITE-ProRule" id="PRU00497"/>
    </source>
</evidence>
<evidence type="ECO:0008006" key="6">
    <source>
        <dbReference type="Google" id="ProtNLM"/>
    </source>
</evidence>
<dbReference type="GO" id="GO:0062129">
    <property type="term" value="C:chitin-based extracellular matrix"/>
    <property type="evidence" value="ECO:0007669"/>
    <property type="project" value="TreeGrafter"/>
</dbReference>
<evidence type="ECO:0000313" key="5">
    <source>
        <dbReference type="Proteomes" id="UP001497623"/>
    </source>
</evidence>
<dbReference type="GO" id="GO:0008010">
    <property type="term" value="F:structural constituent of chitin-based larval cuticle"/>
    <property type="evidence" value="ECO:0007669"/>
    <property type="project" value="TreeGrafter"/>
</dbReference>
<name>A0AAV2PHW1_MEGNR</name>